<dbReference type="PANTHER" id="PTHR48105">
    <property type="entry name" value="THIOREDOXIN REDUCTASE 1-RELATED-RELATED"/>
    <property type="match status" value="1"/>
</dbReference>
<dbReference type="EMBL" id="JBHUON010000025">
    <property type="protein sequence ID" value="MFD2866387.1"/>
    <property type="molecule type" value="Genomic_DNA"/>
</dbReference>
<dbReference type="PRINTS" id="PR00469">
    <property type="entry name" value="PNDRDTASEII"/>
</dbReference>
<proteinExistence type="predicted"/>
<evidence type="ECO:0000313" key="5">
    <source>
        <dbReference type="Proteomes" id="UP001597601"/>
    </source>
</evidence>
<keyword evidence="1" id="KW-0285">Flavoprotein</keyword>
<evidence type="ECO:0000259" key="3">
    <source>
        <dbReference type="Pfam" id="PF07992"/>
    </source>
</evidence>
<dbReference type="Gene3D" id="3.50.50.60">
    <property type="entry name" value="FAD/NAD(P)-binding domain"/>
    <property type="match status" value="2"/>
</dbReference>
<dbReference type="Proteomes" id="UP001597601">
    <property type="component" value="Unassembled WGS sequence"/>
</dbReference>
<dbReference type="InterPro" id="IPR050097">
    <property type="entry name" value="Ferredoxin-NADP_redctase_2"/>
</dbReference>
<name>A0ABW5XU33_9SPHI</name>
<keyword evidence="2" id="KW-0560">Oxidoreductase</keyword>
<dbReference type="InterPro" id="IPR036188">
    <property type="entry name" value="FAD/NAD-bd_sf"/>
</dbReference>
<evidence type="ECO:0000313" key="4">
    <source>
        <dbReference type="EMBL" id="MFD2866387.1"/>
    </source>
</evidence>
<dbReference type="InterPro" id="IPR023753">
    <property type="entry name" value="FAD/NAD-binding_dom"/>
</dbReference>
<evidence type="ECO:0000256" key="2">
    <source>
        <dbReference type="ARBA" id="ARBA00023002"/>
    </source>
</evidence>
<reference evidence="5" key="1">
    <citation type="journal article" date="2019" name="Int. J. Syst. Evol. Microbiol.">
        <title>The Global Catalogue of Microorganisms (GCM) 10K type strain sequencing project: providing services to taxonomists for standard genome sequencing and annotation.</title>
        <authorList>
            <consortium name="The Broad Institute Genomics Platform"/>
            <consortium name="The Broad Institute Genome Sequencing Center for Infectious Disease"/>
            <person name="Wu L."/>
            <person name="Ma J."/>
        </authorList>
    </citation>
    <scope>NUCLEOTIDE SEQUENCE [LARGE SCALE GENOMIC DNA]</scope>
    <source>
        <strain evidence="5">KCTC 52232</strain>
    </source>
</reference>
<feature type="domain" description="FAD/NAD(P)-binding" evidence="3">
    <location>
        <begin position="8"/>
        <end position="286"/>
    </location>
</feature>
<accession>A0ABW5XU33</accession>
<dbReference type="Pfam" id="PF07992">
    <property type="entry name" value="Pyr_redox_2"/>
    <property type="match status" value="1"/>
</dbReference>
<dbReference type="PRINTS" id="PR00368">
    <property type="entry name" value="FADPNR"/>
</dbReference>
<dbReference type="RefSeq" id="WP_377129973.1">
    <property type="nucleotide sequence ID" value="NZ_JBHUHN010000001.1"/>
</dbReference>
<evidence type="ECO:0000256" key="1">
    <source>
        <dbReference type="ARBA" id="ARBA00022630"/>
    </source>
</evidence>
<gene>
    <name evidence="4" type="ORF">ACFSYC_16950</name>
</gene>
<keyword evidence="5" id="KW-1185">Reference proteome</keyword>
<protein>
    <submittedName>
        <fullName evidence="4">NAD(P)/FAD-dependent oxidoreductase</fullName>
    </submittedName>
</protein>
<dbReference type="SUPFAM" id="SSF51905">
    <property type="entry name" value="FAD/NAD(P)-binding domain"/>
    <property type="match status" value="1"/>
</dbReference>
<comment type="caution">
    <text evidence="4">The sequence shown here is derived from an EMBL/GenBank/DDBJ whole genome shotgun (WGS) entry which is preliminary data.</text>
</comment>
<organism evidence="4 5">
    <name type="scientific">Mucilaginibacter antarcticus</name>
    <dbReference type="NCBI Taxonomy" id="1855725"/>
    <lineage>
        <taxon>Bacteria</taxon>
        <taxon>Pseudomonadati</taxon>
        <taxon>Bacteroidota</taxon>
        <taxon>Sphingobacteriia</taxon>
        <taxon>Sphingobacteriales</taxon>
        <taxon>Sphingobacteriaceae</taxon>
        <taxon>Mucilaginibacter</taxon>
    </lineage>
</organism>
<sequence length="302" mass="32741">MNNIKKAEVIIIGGSYAGLSAAMALGRSLRTVLIIDSGLPCNRQTPQSHNFITHDGSAPAEIARQAKAQVLKYPTITFVTDLVITGRETGNGFEVITQSGQSYEGQKLIFATGIADQMPDITGFAACWGITAIHCPYCHGFEFKQQETAIMANGERAIHLAGLINNLTPNLSIITSGTSEFNDEQWQKLRDHSITVIEKPVKEVVHTKGQISRVIFADGSTIKVTALYAALPFKQHTDIPETLGCELTEQGYIKIDQFQKTTVKGIFACGDNSAMMRSVANAVYTGNLTGAIVNKELVDDSF</sequence>